<dbReference type="InterPro" id="IPR011006">
    <property type="entry name" value="CheY-like_superfamily"/>
</dbReference>
<comment type="caution">
    <text evidence="13">The sequence shown here is derived from an EMBL/GenBank/DDBJ whole genome shotgun (WGS) entry which is preliminary data.</text>
</comment>
<keyword evidence="8" id="KW-0804">Transcription</keyword>
<keyword evidence="14" id="KW-1185">Reference proteome</keyword>
<dbReference type="InterPro" id="IPR018062">
    <property type="entry name" value="HTH_AraC-typ_CS"/>
</dbReference>
<dbReference type="PROSITE" id="PS00041">
    <property type="entry name" value="HTH_ARAC_FAMILY_1"/>
    <property type="match status" value="1"/>
</dbReference>
<dbReference type="PROSITE" id="PS01124">
    <property type="entry name" value="HTH_ARAC_FAMILY_2"/>
    <property type="match status" value="1"/>
</dbReference>
<keyword evidence="6" id="KW-0805">Transcription regulation</keyword>
<dbReference type="Pfam" id="PF12833">
    <property type="entry name" value="HTH_18"/>
    <property type="match status" value="1"/>
</dbReference>
<dbReference type="AlphaFoldDB" id="A0A317G949"/>
<evidence type="ECO:0000313" key="13">
    <source>
        <dbReference type="EMBL" id="PWT29022.1"/>
    </source>
</evidence>
<dbReference type="GO" id="GO:0043565">
    <property type="term" value="F:sequence-specific DNA binding"/>
    <property type="evidence" value="ECO:0007669"/>
    <property type="project" value="InterPro"/>
</dbReference>
<dbReference type="SMART" id="SM00342">
    <property type="entry name" value="HTH_ARAC"/>
    <property type="match status" value="1"/>
</dbReference>
<dbReference type="GO" id="GO:0005737">
    <property type="term" value="C:cytoplasm"/>
    <property type="evidence" value="ECO:0007669"/>
    <property type="project" value="UniProtKB-SubCell"/>
</dbReference>
<dbReference type="PRINTS" id="PR00032">
    <property type="entry name" value="HTHARAC"/>
</dbReference>
<dbReference type="InterPro" id="IPR018060">
    <property type="entry name" value="HTH_AraC"/>
</dbReference>
<evidence type="ECO:0000256" key="1">
    <source>
        <dbReference type="ARBA" id="ARBA00004496"/>
    </source>
</evidence>
<dbReference type="Gene3D" id="1.10.10.60">
    <property type="entry name" value="Homeodomain-like"/>
    <property type="match status" value="2"/>
</dbReference>
<evidence type="ECO:0000259" key="12">
    <source>
        <dbReference type="PROSITE" id="PS50110"/>
    </source>
</evidence>
<evidence type="ECO:0000256" key="5">
    <source>
        <dbReference type="ARBA" id="ARBA00023012"/>
    </source>
</evidence>
<feature type="domain" description="HTH araC/xylS-type" evidence="11">
    <location>
        <begin position="420"/>
        <end position="518"/>
    </location>
</feature>
<dbReference type="PANTHER" id="PTHR42713">
    <property type="entry name" value="HISTIDINE KINASE-RELATED"/>
    <property type="match status" value="1"/>
</dbReference>
<evidence type="ECO:0000256" key="9">
    <source>
        <dbReference type="ARBA" id="ARBA00024867"/>
    </source>
</evidence>
<dbReference type="Gene3D" id="3.40.50.2300">
    <property type="match status" value="1"/>
</dbReference>
<dbReference type="SUPFAM" id="SSF52172">
    <property type="entry name" value="CheY-like"/>
    <property type="match status" value="1"/>
</dbReference>
<feature type="modified residue" description="4-aspartylphosphate" evidence="10">
    <location>
        <position position="59"/>
    </location>
</feature>
<sequence length="522" mass="60347">MQDSKISVMIADDEENIRAGLKCIMDWDDLGYSVDYEAENGEQALDIIEKSKPEVVVMDLNMPRIQGIEVIKRARESGYSGRFIILSGYSDFKYAQSAIKYGVTNYLTKPVDEDELQKTLEDIGKDMCLEKEEKGKLQTIRKKARDAVIQDLLRTNELSLNEEELDEMKLLYDKYQVVVYETYHTDRQRPEYKLPELLSAFIDARDYESCIMNERAVILLKGKAAVSRFRKFLEYYDKRPIQEDSPLDAIFLTYGRCVDKACDIKISCDEAMKLSDRRFFGDMGVHKMGYEELAVLSSQNKSVITKDILRDYTQKIIGFMQAGSIDRALETLNEMKACLCASNENSTAIRIYMTDMILEIKNQISRIYQESGDIFAENSEIIDFLETRFYLYEIFEYIQDIAFKVVQMVRGRQGARSTMEDAAAYVDHNYFKNLTLEVVAPLFGYNNVYFGKVFSKEIGVSFNTYLNKKRIEEAKKLLTSSDIKIYDIAERVGYSDVDYFGRKFRSMEGISPADYRKKAKGK</sequence>
<dbReference type="Proteomes" id="UP000245488">
    <property type="component" value="Chromosome"/>
</dbReference>
<name>A0A317G949_BUTFI</name>
<evidence type="ECO:0000256" key="8">
    <source>
        <dbReference type="ARBA" id="ARBA00023163"/>
    </source>
</evidence>
<dbReference type="InterPro" id="IPR020449">
    <property type="entry name" value="Tscrpt_reg_AraC-type_HTH"/>
</dbReference>
<gene>
    <name evidence="13" type="ORF">CPT75_18800</name>
</gene>
<keyword evidence="7 13" id="KW-0238">DNA-binding</keyword>
<keyword evidence="3" id="KW-0963">Cytoplasm</keyword>
<keyword evidence="5" id="KW-0902">Two-component regulatory system</keyword>
<comment type="subcellular location">
    <subcellularLocation>
        <location evidence="1">Cytoplasm</location>
    </subcellularLocation>
</comment>
<dbReference type="RefSeq" id="WP_110074044.1">
    <property type="nucleotide sequence ID" value="NZ_CM009896.1"/>
</dbReference>
<evidence type="ECO:0000313" key="14">
    <source>
        <dbReference type="Proteomes" id="UP000245488"/>
    </source>
</evidence>
<proteinExistence type="predicted"/>
<dbReference type="CDD" id="cd17536">
    <property type="entry name" value="REC_YesN-like"/>
    <property type="match status" value="1"/>
</dbReference>
<dbReference type="InterPro" id="IPR009057">
    <property type="entry name" value="Homeodomain-like_sf"/>
</dbReference>
<reference evidence="13 14" key="1">
    <citation type="submission" date="2017-09" db="EMBL/GenBank/DDBJ databases">
        <title>High-quality draft genome sequence of Butyrivibrio fibrisolvens INBov1, isolated from cow rumen.</title>
        <authorList>
            <person name="Rodriguez Hernaez J."/>
            <person name="Rivarola M."/>
            <person name="Paniego N."/>
            <person name="Cravero S."/>
            <person name="Ceron Cucchi M."/>
            <person name="Martinez M.C."/>
        </authorList>
    </citation>
    <scope>NUCLEOTIDE SEQUENCE [LARGE SCALE GENOMIC DNA]</scope>
    <source>
        <strain evidence="13 14">INBov1</strain>
    </source>
</reference>
<dbReference type="SMART" id="SM00448">
    <property type="entry name" value="REC"/>
    <property type="match status" value="1"/>
</dbReference>
<evidence type="ECO:0000256" key="3">
    <source>
        <dbReference type="ARBA" id="ARBA00022490"/>
    </source>
</evidence>
<feature type="domain" description="Response regulatory" evidence="12">
    <location>
        <begin position="7"/>
        <end position="124"/>
    </location>
</feature>
<dbReference type="GO" id="GO:0003700">
    <property type="term" value="F:DNA-binding transcription factor activity"/>
    <property type="evidence" value="ECO:0007669"/>
    <property type="project" value="InterPro"/>
</dbReference>
<organism evidence="13 14">
    <name type="scientific">Butyrivibrio fibrisolvens</name>
    <dbReference type="NCBI Taxonomy" id="831"/>
    <lineage>
        <taxon>Bacteria</taxon>
        <taxon>Bacillati</taxon>
        <taxon>Bacillota</taxon>
        <taxon>Clostridia</taxon>
        <taxon>Lachnospirales</taxon>
        <taxon>Lachnospiraceae</taxon>
        <taxon>Butyrivibrio</taxon>
    </lineage>
</organism>
<evidence type="ECO:0000256" key="7">
    <source>
        <dbReference type="ARBA" id="ARBA00023125"/>
    </source>
</evidence>
<evidence type="ECO:0000256" key="10">
    <source>
        <dbReference type="PROSITE-ProRule" id="PRU00169"/>
    </source>
</evidence>
<evidence type="ECO:0000256" key="4">
    <source>
        <dbReference type="ARBA" id="ARBA00022553"/>
    </source>
</evidence>
<dbReference type="InterPro" id="IPR001789">
    <property type="entry name" value="Sig_transdc_resp-reg_receiver"/>
</dbReference>
<accession>A0A317G949</accession>
<evidence type="ECO:0000256" key="2">
    <source>
        <dbReference type="ARBA" id="ARBA00018672"/>
    </source>
</evidence>
<dbReference type="SUPFAM" id="SSF46689">
    <property type="entry name" value="Homeodomain-like"/>
    <property type="match status" value="2"/>
</dbReference>
<dbReference type="PANTHER" id="PTHR42713:SF3">
    <property type="entry name" value="TRANSCRIPTIONAL REGULATORY PROTEIN HPTR"/>
    <property type="match status" value="1"/>
</dbReference>
<dbReference type="GO" id="GO:0000160">
    <property type="term" value="P:phosphorelay signal transduction system"/>
    <property type="evidence" value="ECO:0007669"/>
    <property type="project" value="UniProtKB-KW"/>
</dbReference>
<dbReference type="EMBL" id="NXNG01000001">
    <property type="protein sequence ID" value="PWT29022.1"/>
    <property type="molecule type" value="Genomic_DNA"/>
</dbReference>
<evidence type="ECO:0000256" key="6">
    <source>
        <dbReference type="ARBA" id="ARBA00023015"/>
    </source>
</evidence>
<protein>
    <recommendedName>
        <fullName evidence="2">Stage 0 sporulation protein A homolog</fullName>
    </recommendedName>
</protein>
<dbReference type="PROSITE" id="PS50110">
    <property type="entry name" value="RESPONSE_REGULATORY"/>
    <property type="match status" value="1"/>
</dbReference>
<dbReference type="InterPro" id="IPR051552">
    <property type="entry name" value="HptR"/>
</dbReference>
<dbReference type="Pfam" id="PF00072">
    <property type="entry name" value="Response_reg"/>
    <property type="match status" value="1"/>
</dbReference>
<comment type="function">
    <text evidence="9">May play the central regulatory role in sporulation. It may be an element of the effector pathway responsible for the activation of sporulation genes in response to nutritional stress. Spo0A may act in concert with spo0H (a sigma factor) to control the expression of some genes that are critical to the sporulation process.</text>
</comment>
<keyword evidence="4 10" id="KW-0597">Phosphoprotein</keyword>
<evidence type="ECO:0000259" key="11">
    <source>
        <dbReference type="PROSITE" id="PS01124"/>
    </source>
</evidence>